<proteinExistence type="predicted"/>
<reference evidence="3" key="1">
    <citation type="journal article" date="2023" name="Commun. Biol.">
        <title>Genome analysis of Parmales, the sister group of diatoms, reveals the evolutionary specialization of diatoms from phago-mixotrophs to photoautotrophs.</title>
        <authorList>
            <person name="Ban H."/>
            <person name="Sato S."/>
            <person name="Yoshikawa S."/>
            <person name="Yamada K."/>
            <person name="Nakamura Y."/>
            <person name="Ichinomiya M."/>
            <person name="Sato N."/>
            <person name="Blanc-Mathieu R."/>
            <person name="Endo H."/>
            <person name="Kuwata A."/>
            <person name="Ogata H."/>
        </authorList>
    </citation>
    <scope>NUCLEOTIDE SEQUENCE [LARGE SCALE GENOMIC DNA]</scope>
    <source>
        <strain evidence="3">NIES 3701</strain>
    </source>
</reference>
<dbReference type="EMBL" id="BRXY01000270">
    <property type="protein sequence ID" value="GMH82637.1"/>
    <property type="molecule type" value="Genomic_DNA"/>
</dbReference>
<dbReference type="Proteomes" id="UP001165085">
    <property type="component" value="Unassembled WGS sequence"/>
</dbReference>
<dbReference type="Gene3D" id="2.10.50.10">
    <property type="entry name" value="Tumor Necrosis Factor Receptor, subunit A, domain 2"/>
    <property type="match status" value="1"/>
</dbReference>
<evidence type="ECO:0008006" key="4">
    <source>
        <dbReference type="Google" id="ProtNLM"/>
    </source>
</evidence>
<feature type="compositionally biased region" description="Low complexity" evidence="1">
    <location>
        <begin position="10"/>
        <end position="28"/>
    </location>
</feature>
<evidence type="ECO:0000313" key="2">
    <source>
        <dbReference type="EMBL" id="GMH82637.1"/>
    </source>
</evidence>
<dbReference type="SUPFAM" id="SSF57184">
    <property type="entry name" value="Growth factor receptor domain"/>
    <property type="match status" value="1"/>
</dbReference>
<sequence>MQPPSTCPKQASAAPSTSTSSGQQPSPSNYYRRAAALTTVTVLGLMALVAYSSMSSPSVIPPNPLASEAGTYEEEGGRRLQHRPVTSWTTGESFETNNGAVPTISCPLGMYREFGNSNLARPVGQRYDGCEFCPRGRYGSTTDLSNSLCTAPCPKGRYRDTPGAASADDCRYCPEGVFGSTEGLTTKDCSGRCSDSNTASKQYYSDVKGLERSNDCKTCPVGYRGWQCKWDLVPRLGYFDSPNGKLDERAHSYLKTHDHITVGDGSWSATKKEGDYAGAWPTAGAAPEGAPNYPGKIAWDTKNEGFSYDPAATPRASIDTVP</sequence>
<comment type="caution">
    <text evidence="2">The sequence shown here is derived from an EMBL/GenBank/DDBJ whole genome shotgun (WGS) entry which is preliminary data.</text>
</comment>
<evidence type="ECO:0000313" key="3">
    <source>
        <dbReference type="Proteomes" id="UP001165085"/>
    </source>
</evidence>
<gene>
    <name evidence="2" type="ORF">TrST_g12522</name>
</gene>
<feature type="compositionally biased region" description="Polar residues" evidence="1">
    <location>
        <begin position="84"/>
        <end position="96"/>
    </location>
</feature>
<organism evidence="2 3">
    <name type="scientific">Triparma strigata</name>
    <dbReference type="NCBI Taxonomy" id="1606541"/>
    <lineage>
        <taxon>Eukaryota</taxon>
        <taxon>Sar</taxon>
        <taxon>Stramenopiles</taxon>
        <taxon>Ochrophyta</taxon>
        <taxon>Bolidophyceae</taxon>
        <taxon>Parmales</taxon>
        <taxon>Triparmaceae</taxon>
        <taxon>Triparma</taxon>
    </lineage>
</organism>
<dbReference type="InterPro" id="IPR009030">
    <property type="entry name" value="Growth_fac_rcpt_cys_sf"/>
</dbReference>
<keyword evidence="3" id="KW-1185">Reference proteome</keyword>
<evidence type="ECO:0000256" key="1">
    <source>
        <dbReference type="SAM" id="MobiDB-lite"/>
    </source>
</evidence>
<feature type="region of interest" description="Disordered" evidence="1">
    <location>
        <begin position="55"/>
        <end position="96"/>
    </location>
</feature>
<accession>A0A9W7EL67</accession>
<name>A0A9W7EL67_9STRA</name>
<feature type="region of interest" description="Disordered" evidence="1">
    <location>
        <begin position="1"/>
        <end position="28"/>
    </location>
</feature>
<protein>
    <recommendedName>
        <fullName evidence="4">Tyrosine-protein kinase ephrin type A/B receptor-like domain-containing protein</fullName>
    </recommendedName>
</protein>
<dbReference type="OrthoDB" id="439917at2759"/>
<dbReference type="SMART" id="SM01411">
    <property type="entry name" value="Ephrin_rec_like"/>
    <property type="match status" value="1"/>
</dbReference>
<dbReference type="AlphaFoldDB" id="A0A9W7EL67"/>